<feature type="transmembrane region" description="Helical" evidence="1">
    <location>
        <begin position="78"/>
        <end position="103"/>
    </location>
</feature>
<keyword evidence="1" id="KW-1133">Transmembrane helix</keyword>
<feature type="transmembrane region" description="Helical" evidence="1">
    <location>
        <begin position="51"/>
        <end position="72"/>
    </location>
</feature>
<organism evidence="2 3">
    <name type="scientific">Microbacterium galbum</name>
    <dbReference type="NCBI Taxonomy" id="3075994"/>
    <lineage>
        <taxon>Bacteria</taxon>
        <taxon>Bacillati</taxon>
        <taxon>Actinomycetota</taxon>
        <taxon>Actinomycetes</taxon>
        <taxon>Micrococcales</taxon>
        <taxon>Microbacteriaceae</taxon>
        <taxon>Microbacterium</taxon>
    </lineage>
</organism>
<dbReference type="Proteomes" id="UP001263371">
    <property type="component" value="Unassembled WGS sequence"/>
</dbReference>
<evidence type="ECO:0000313" key="2">
    <source>
        <dbReference type="EMBL" id="MDU0368275.1"/>
    </source>
</evidence>
<protein>
    <recommendedName>
        <fullName evidence="4">DUF2510 domain-containing protein</fullName>
    </recommendedName>
</protein>
<name>A0ABU3TA55_9MICO</name>
<comment type="caution">
    <text evidence="2">The sequence shown here is derived from an EMBL/GenBank/DDBJ whole genome shotgun (WGS) entry which is preliminary data.</text>
</comment>
<keyword evidence="1" id="KW-0472">Membrane</keyword>
<accession>A0ABU3TA55</accession>
<dbReference type="EMBL" id="JAWDIS010000003">
    <property type="protein sequence ID" value="MDU0368275.1"/>
    <property type="molecule type" value="Genomic_DNA"/>
</dbReference>
<sequence>MSTPSPVEPGWYVVAPRTQRSWDGTRWTDDVIHHDRPMTATALRQRTTRMMWAWVAIGVVAWVTFLVMLVAFGPGAAVPLAVLPLAGTAAIVAVSISGSRLIAALPPA</sequence>
<reference evidence="2 3" key="1">
    <citation type="submission" date="2023-09" db="EMBL/GenBank/DDBJ databases">
        <title>Microbacterium fusihabitans sp. nov., Microbacterium phycihabitans sp. nov., and Microbacterium cervinum sp. nov., isolated from dried seaweeds of beach.</title>
        <authorList>
            <person name="Lee S.D."/>
        </authorList>
    </citation>
    <scope>NUCLEOTIDE SEQUENCE [LARGE SCALE GENOMIC DNA]</scope>
    <source>
        <strain evidence="2 3">KSW4-17</strain>
    </source>
</reference>
<evidence type="ECO:0000313" key="3">
    <source>
        <dbReference type="Proteomes" id="UP001263371"/>
    </source>
</evidence>
<keyword evidence="1" id="KW-0812">Transmembrane</keyword>
<evidence type="ECO:0000256" key="1">
    <source>
        <dbReference type="SAM" id="Phobius"/>
    </source>
</evidence>
<gene>
    <name evidence="2" type="ORF">RWH45_13720</name>
</gene>
<dbReference type="RefSeq" id="WP_315995452.1">
    <property type="nucleotide sequence ID" value="NZ_JAWDIS010000003.1"/>
</dbReference>
<keyword evidence="3" id="KW-1185">Reference proteome</keyword>
<proteinExistence type="predicted"/>
<evidence type="ECO:0008006" key="4">
    <source>
        <dbReference type="Google" id="ProtNLM"/>
    </source>
</evidence>